<dbReference type="PANTHER" id="PTHR16148:SF14">
    <property type="entry name" value="MYND-TYPE DOMAIN-CONTAINING PROTEIN"/>
    <property type="match status" value="1"/>
</dbReference>
<dbReference type="EMBL" id="CAJNON010000161">
    <property type="protein sequence ID" value="CAF1052296.1"/>
    <property type="molecule type" value="Genomic_DNA"/>
</dbReference>
<evidence type="ECO:0000313" key="6">
    <source>
        <dbReference type="Proteomes" id="UP000663881"/>
    </source>
</evidence>
<gene>
    <name evidence="5" type="ORF">OKA104_LOCUS1576</name>
    <name evidence="4" type="ORF">VCS650_LOCUS17475</name>
</gene>
<accession>A0A818H8Z5</accession>
<proteinExistence type="predicted"/>
<evidence type="ECO:0000313" key="5">
    <source>
        <dbReference type="EMBL" id="CAF3502480.1"/>
    </source>
</evidence>
<dbReference type="AlphaFoldDB" id="A0A818H8Z5"/>
<evidence type="ECO:0000256" key="3">
    <source>
        <dbReference type="SAM" id="Phobius"/>
    </source>
</evidence>
<protein>
    <submittedName>
        <fullName evidence="5">Uncharacterized protein</fullName>
    </submittedName>
</protein>
<dbReference type="Proteomes" id="UP000663881">
    <property type="component" value="Unassembled WGS sequence"/>
</dbReference>
<evidence type="ECO:0000313" key="4">
    <source>
        <dbReference type="EMBL" id="CAF1052296.1"/>
    </source>
</evidence>
<feature type="transmembrane region" description="Helical" evidence="3">
    <location>
        <begin position="169"/>
        <end position="196"/>
    </location>
</feature>
<feature type="compositionally biased region" description="Low complexity" evidence="2">
    <location>
        <begin position="8"/>
        <end position="20"/>
    </location>
</feature>
<feature type="coiled-coil region" evidence="1">
    <location>
        <begin position="549"/>
        <end position="583"/>
    </location>
</feature>
<evidence type="ECO:0000256" key="2">
    <source>
        <dbReference type="SAM" id="MobiDB-lite"/>
    </source>
</evidence>
<keyword evidence="1" id="KW-0175">Coiled coil</keyword>
<dbReference type="Proteomes" id="UP000663891">
    <property type="component" value="Unassembled WGS sequence"/>
</dbReference>
<organism evidence="5 6">
    <name type="scientific">Adineta steineri</name>
    <dbReference type="NCBI Taxonomy" id="433720"/>
    <lineage>
        <taxon>Eukaryota</taxon>
        <taxon>Metazoa</taxon>
        <taxon>Spiralia</taxon>
        <taxon>Gnathifera</taxon>
        <taxon>Rotifera</taxon>
        <taxon>Eurotatoria</taxon>
        <taxon>Bdelloidea</taxon>
        <taxon>Adinetida</taxon>
        <taxon>Adinetidae</taxon>
        <taxon>Adineta</taxon>
    </lineage>
</organism>
<dbReference type="OrthoDB" id="10036985at2759"/>
<comment type="caution">
    <text evidence="5">The sequence shown here is derived from an EMBL/GenBank/DDBJ whole genome shotgun (WGS) entry which is preliminary data.</text>
</comment>
<reference evidence="5" key="1">
    <citation type="submission" date="2021-02" db="EMBL/GenBank/DDBJ databases">
        <authorList>
            <person name="Nowell W R."/>
        </authorList>
    </citation>
    <scope>NUCLEOTIDE SEQUENCE</scope>
</reference>
<dbReference type="PANTHER" id="PTHR16148">
    <property type="entry name" value="NF-KAPPA-B-REPRESSING FACTOR-RELATED"/>
    <property type="match status" value="1"/>
</dbReference>
<keyword evidence="3" id="KW-0472">Membrane</keyword>
<feature type="transmembrane region" description="Helical" evidence="3">
    <location>
        <begin position="216"/>
        <end position="234"/>
    </location>
</feature>
<keyword evidence="3" id="KW-1133">Transmembrane helix</keyword>
<dbReference type="EMBL" id="CAJOAY010000039">
    <property type="protein sequence ID" value="CAF3502480.1"/>
    <property type="molecule type" value="Genomic_DNA"/>
</dbReference>
<feature type="region of interest" description="Disordered" evidence="2">
    <location>
        <begin position="1"/>
        <end position="26"/>
    </location>
</feature>
<keyword evidence="3" id="KW-0812">Transmembrane</keyword>
<feature type="transmembrane region" description="Helical" evidence="3">
    <location>
        <begin position="738"/>
        <end position="767"/>
    </location>
</feature>
<evidence type="ECO:0000256" key="1">
    <source>
        <dbReference type="SAM" id="Coils"/>
    </source>
</evidence>
<sequence>MLSSKTTSNNNSNSNNNNNNNHRRQWSEGVVSTDKLSRLYTDDDRHLIQYLVNEYLLKGSNDVLDLIRNCPNECFEALVDIIWNTTFQPIDTNEDDLVIYNQRSSLLSSSPTNAHRQDARRRLAIIFIEIFKLLATPTTHGGRFDKQRQPRLLNFPSQARQLINYEPDICGLSCLALASIILINPLIIHHQITLVIDALKYSANQFIKANLSFDTPSTFAVSIYSLFYLLYILYPNNLRRELQPDATQAINSNEKSTNRLGIEKVLLPLCYHFKLQPSVVCGTSDIEKQENRWQNESWQQLIAHGDRYVVSDDISPLLLNDFKKRKDEEIKKNTDSCRFEIDQIIRMCNEYTESVLHPSEIKSQIVKSTIEKQYGKKHSVDSYSNYSDSYCQTYEQQWQTTIQNGQMNLSRIQVSDDINRRHNNNNHTNGTSIKKDSNTNQIDLNIHAKVQLQLDMLDCNYEQDKREYYAQLIRDSKKTTAMHELDKELKNQEVQYEELIMSRQQKCPIIHDVRNRIKEFHRMNETFYNSLSSTQVELKTEEDEHWQQRSVINEKHSKLQNELHDLEQTKTSIENEIREIQRHLFESKQDAKQSIELRDTIDQLYIDLICTRKKHQLLHNALFNIKFKSTNVEKLLVIYQNEEKQEDITLDEKKKKFNDYKNQLDKQQFDLTTKRNDFNQTRNMNTHKISIIRRQIDSIRICQTQLHTMNIKNMGNYIPNFRGNADQGARETTQRAGWLPTAGICIVLVLLLLMAITIICSLIPLYLSTKDVNAAVNNDANLNMLFATDLSASSGQTVINDDSLTSQFSAKMGYSIGVLSVKSISLETGSITSTKRRKRQLRRLRAAISCNATQASSGVTQGDNLRIIITINECPKTKCKTTYCFTQCVPEIKADIQS</sequence>
<name>A0A818H8Z5_9BILA</name>